<dbReference type="AlphaFoldDB" id="A0A517LZD1"/>
<accession>A0A517LZD1</accession>
<dbReference type="PANTHER" id="PTHR30093:SF2">
    <property type="entry name" value="TYPE II SECRETION SYSTEM PROTEIN H"/>
    <property type="match status" value="1"/>
</dbReference>
<protein>
    <recommendedName>
        <fullName evidence="1">Rhodanese domain-containing protein</fullName>
    </recommendedName>
</protein>
<evidence type="ECO:0000313" key="3">
    <source>
        <dbReference type="Proteomes" id="UP000319557"/>
    </source>
</evidence>
<dbReference type="RefSeq" id="WP_145344758.1">
    <property type="nucleotide sequence ID" value="NZ_CP036261.1"/>
</dbReference>
<evidence type="ECO:0000313" key="2">
    <source>
        <dbReference type="EMBL" id="QDS87969.1"/>
    </source>
</evidence>
<name>A0A517LZD1_9BACT</name>
<dbReference type="KEGG" id="ruv:EC9_21540"/>
<dbReference type="InterPro" id="IPR045584">
    <property type="entry name" value="Pilin-like"/>
</dbReference>
<reference evidence="2 3" key="1">
    <citation type="submission" date="2019-02" db="EMBL/GenBank/DDBJ databases">
        <title>Deep-cultivation of Planctomycetes and their phenomic and genomic characterization uncovers novel biology.</title>
        <authorList>
            <person name="Wiegand S."/>
            <person name="Jogler M."/>
            <person name="Boedeker C."/>
            <person name="Pinto D."/>
            <person name="Vollmers J."/>
            <person name="Rivas-Marin E."/>
            <person name="Kohn T."/>
            <person name="Peeters S.H."/>
            <person name="Heuer A."/>
            <person name="Rast P."/>
            <person name="Oberbeckmann S."/>
            <person name="Bunk B."/>
            <person name="Jeske O."/>
            <person name="Meyerdierks A."/>
            <person name="Storesund J.E."/>
            <person name="Kallscheuer N."/>
            <person name="Luecker S."/>
            <person name="Lage O.M."/>
            <person name="Pohl T."/>
            <person name="Merkel B.J."/>
            <person name="Hornburger P."/>
            <person name="Mueller R.-W."/>
            <person name="Bruemmer F."/>
            <person name="Labrenz M."/>
            <person name="Spormann A.M."/>
            <person name="Op den Camp H."/>
            <person name="Overmann J."/>
            <person name="Amann R."/>
            <person name="Jetten M.S.M."/>
            <person name="Mascher T."/>
            <person name="Medema M.H."/>
            <person name="Devos D.P."/>
            <person name="Kaster A.-K."/>
            <person name="Ovreas L."/>
            <person name="Rohde M."/>
            <person name="Galperin M.Y."/>
            <person name="Jogler C."/>
        </authorList>
    </citation>
    <scope>NUCLEOTIDE SEQUENCE [LARGE SCALE GENOMIC DNA]</scope>
    <source>
        <strain evidence="2 3">EC9</strain>
    </source>
</reference>
<feature type="domain" description="Rhodanese" evidence="1">
    <location>
        <begin position="226"/>
        <end position="243"/>
    </location>
</feature>
<dbReference type="Proteomes" id="UP000319557">
    <property type="component" value="Chromosome"/>
</dbReference>
<dbReference type="InterPro" id="IPR012902">
    <property type="entry name" value="N_methyl_site"/>
</dbReference>
<dbReference type="SUPFAM" id="SSF54523">
    <property type="entry name" value="Pili subunits"/>
    <property type="match status" value="1"/>
</dbReference>
<sequence>MKHSQPMRVGFTLVELLVVIAIIGILVGLLLPAVQAAREAARRMQCSNNLKQQGLALHNHHDTYRKFPNGASRSNGPNWRFYILPGLEEENLYDQVDQGAHVLSGCNSSSSYGQQATGNNLILIDLTVPTYKCPSSALPSNEPGGNMCNYDRLQTHDYVGISGAFPDPANRTNVCSTGASYGVYCNTGVLVPEKELSFRDITDGTSNAILVAEQSGRVGTNDYRNNYHGGWRGWSSSGDVSTKTGAHHIAGVTTVASVINAKTAQSGGNTVPKSDRPYAGNTILNSFHPGGIQVLLADGSVRFLAETLEFTTLSRLSVRDDGNVLAEF</sequence>
<dbReference type="EMBL" id="CP036261">
    <property type="protein sequence ID" value="QDS87969.1"/>
    <property type="molecule type" value="Genomic_DNA"/>
</dbReference>
<dbReference type="InterPro" id="IPR011453">
    <property type="entry name" value="DUF1559"/>
</dbReference>
<dbReference type="Pfam" id="PF07963">
    <property type="entry name" value="N_methyl"/>
    <property type="match status" value="1"/>
</dbReference>
<dbReference type="Pfam" id="PF07596">
    <property type="entry name" value="SBP_bac_10"/>
    <property type="match status" value="1"/>
</dbReference>
<proteinExistence type="predicted"/>
<dbReference type="Gene3D" id="3.30.700.10">
    <property type="entry name" value="Glycoprotein, Type 4 Pilin"/>
    <property type="match status" value="1"/>
</dbReference>
<gene>
    <name evidence="2" type="ORF">EC9_21540</name>
</gene>
<dbReference type="InterPro" id="IPR027558">
    <property type="entry name" value="Pre_pil_HX9DG_C"/>
</dbReference>
<dbReference type="PROSITE" id="PS50206">
    <property type="entry name" value="RHODANESE_3"/>
    <property type="match status" value="1"/>
</dbReference>
<dbReference type="NCBIfam" id="TIGR02532">
    <property type="entry name" value="IV_pilin_GFxxxE"/>
    <property type="match status" value="1"/>
</dbReference>
<organism evidence="2 3">
    <name type="scientific">Rosistilla ulvae</name>
    <dbReference type="NCBI Taxonomy" id="1930277"/>
    <lineage>
        <taxon>Bacteria</taxon>
        <taxon>Pseudomonadati</taxon>
        <taxon>Planctomycetota</taxon>
        <taxon>Planctomycetia</taxon>
        <taxon>Pirellulales</taxon>
        <taxon>Pirellulaceae</taxon>
        <taxon>Rosistilla</taxon>
    </lineage>
</organism>
<dbReference type="InterPro" id="IPR001763">
    <property type="entry name" value="Rhodanese-like_dom"/>
</dbReference>
<dbReference type="PANTHER" id="PTHR30093">
    <property type="entry name" value="GENERAL SECRETION PATHWAY PROTEIN G"/>
    <property type="match status" value="1"/>
</dbReference>
<keyword evidence="3" id="KW-1185">Reference proteome</keyword>
<dbReference type="NCBIfam" id="TIGR04294">
    <property type="entry name" value="pre_pil_HX9DG"/>
    <property type="match status" value="1"/>
</dbReference>
<dbReference type="OrthoDB" id="280382at2"/>
<evidence type="ECO:0000259" key="1">
    <source>
        <dbReference type="PROSITE" id="PS50206"/>
    </source>
</evidence>